<keyword evidence="3" id="KW-1185">Reference proteome</keyword>
<sequence length="112" mass="13026">MGSTEAIPNSIRFETAKRLFRGKGSVLYVGKFHTIRIFSNRSLVWVGFLLPRYFAAGYRRPQLSTVCPAASSRPHHGQASPYNQLRDPQQEDKEWRRRPPISRTETSEQRRH</sequence>
<feature type="region of interest" description="Disordered" evidence="1">
    <location>
        <begin position="67"/>
        <end position="112"/>
    </location>
</feature>
<dbReference type="AlphaFoldDB" id="A0A8T0WNG0"/>
<gene>
    <name evidence="2" type="ORF">PVAP13_2KG583177</name>
</gene>
<protein>
    <submittedName>
        <fullName evidence="2">Uncharacterized protein</fullName>
    </submittedName>
</protein>
<dbReference type="Proteomes" id="UP000823388">
    <property type="component" value="Chromosome 2K"/>
</dbReference>
<organism evidence="2 3">
    <name type="scientific">Panicum virgatum</name>
    <name type="common">Blackwell switchgrass</name>
    <dbReference type="NCBI Taxonomy" id="38727"/>
    <lineage>
        <taxon>Eukaryota</taxon>
        <taxon>Viridiplantae</taxon>
        <taxon>Streptophyta</taxon>
        <taxon>Embryophyta</taxon>
        <taxon>Tracheophyta</taxon>
        <taxon>Spermatophyta</taxon>
        <taxon>Magnoliopsida</taxon>
        <taxon>Liliopsida</taxon>
        <taxon>Poales</taxon>
        <taxon>Poaceae</taxon>
        <taxon>PACMAD clade</taxon>
        <taxon>Panicoideae</taxon>
        <taxon>Panicodae</taxon>
        <taxon>Paniceae</taxon>
        <taxon>Panicinae</taxon>
        <taxon>Panicum</taxon>
        <taxon>Panicum sect. Hiantes</taxon>
    </lineage>
</organism>
<proteinExistence type="predicted"/>
<reference evidence="2" key="1">
    <citation type="submission" date="2020-05" db="EMBL/GenBank/DDBJ databases">
        <title>WGS assembly of Panicum virgatum.</title>
        <authorList>
            <person name="Lovell J.T."/>
            <person name="Jenkins J."/>
            <person name="Shu S."/>
            <person name="Juenger T.E."/>
            <person name="Schmutz J."/>
        </authorList>
    </citation>
    <scope>NUCLEOTIDE SEQUENCE</scope>
    <source>
        <strain evidence="2">AP13</strain>
    </source>
</reference>
<accession>A0A8T0WNG0</accession>
<evidence type="ECO:0000313" key="3">
    <source>
        <dbReference type="Proteomes" id="UP000823388"/>
    </source>
</evidence>
<feature type="compositionally biased region" description="Basic and acidic residues" evidence="1">
    <location>
        <begin position="88"/>
        <end position="97"/>
    </location>
</feature>
<evidence type="ECO:0000313" key="2">
    <source>
        <dbReference type="EMBL" id="KAG2647246.1"/>
    </source>
</evidence>
<name>A0A8T0WNG0_PANVG</name>
<evidence type="ECO:0000256" key="1">
    <source>
        <dbReference type="SAM" id="MobiDB-lite"/>
    </source>
</evidence>
<dbReference type="EMBL" id="CM029039">
    <property type="protein sequence ID" value="KAG2647246.1"/>
    <property type="molecule type" value="Genomic_DNA"/>
</dbReference>
<comment type="caution">
    <text evidence="2">The sequence shown here is derived from an EMBL/GenBank/DDBJ whole genome shotgun (WGS) entry which is preliminary data.</text>
</comment>